<dbReference type="EMBL" id="DF843759">
    <property type="protein sequence ID" value="GAT47592.1"/>
    <property type="molecule type" value="Genomic_DNA"/>
</dbReference>
<protein>
    <recommendedName>
        <fullName evidence="3">Secreted protein</fullName>
    </recommendedName>
</protein>
<proteinExistence type="predicted"/>
<evidence type="ECO:0000313" key="1">
    <source>
        <dbReference type="EMBL" id="GAT47592.1"/>
    </source>
</evidence>
<sequence>MCLRIAERFVCLFGSVFEEGSEEARDDCGIREKAGKTSNLTSRRRAASGIFCPCCWLCMEKVMGLAYALTPNVSALPLSTFGSTTLLSKFSSGSMPPSANSTAFQER</sequence>
<evidence type="ECO:0008006" key="3">
    <source>
        <dbReference type="Google" id="ProtNLM"/>
    </source>
</evidence>
<accession>A0ABQ0L9F3</accession>
<organism evidence="1 2">
    <name type="scientific">Mycena chlorophos</name>
    <name type="common">Agaric fungus</name>
    <name type="synonym">Agaricus chlorophos</name>
    <dbReference type="NCBI Taxonomy" id="658473"/>
    <lineage>
        <taxon>Eukaryota</taxon>
        <taxon>Fungi</taxon>
        <taxon>Dikarya</taxon>
        <taxon>Basidiomycota</taxon>
        <taxon>Agaricomycotina</taxon>
        <taxon>Agaricomycetes</taxon>
        <taxon>Agaricomycetidae</taxon>
        <taxon>Agaricales</taxon>
        <taxon>Marasmiineae</taxon>
        <taxon>Mycenaceae</taxon>
        <taxon>Mycena</taxon>
    </lineage>
</organism>
<gene>
    <name evidence="1" type="ORF">MCHLO_05049</name>
</gene>
<name>A0ABQ0L9F3_MYCCL</name>
<keyword evidence="2" id="KW-1185">Reference proteome</keyword>
<dbReference type="Proteomes" id="UP000815677">
    <property type="component" value="Unassembled WGS sequence"/>
</dbReference>
<reference evidence="1" key="1">
    <citation type="submission" date="2014-09" db="EMBL/GenBank/DDBJ databases">
        <title>Genome sequence of the luminous mushroom Mycena chlorophos for searching fungal bioluminescence genes.</title>
        <authorList>
            <person name="Tanaka Y."/>
            <person name="Kasuga D."/>
            <person name="Oba Y."/>
            <person name="Hase S."/>
            <person name="Sato K."/>
            <person name="Oba Y."/>
            <person name="Sakakibara Y."/>
        </authorList>
    </citation>
    <scope>NUCLEOTIDE SEQUENCE</scope>
</reference>
<evidence type="ECO:0000313" key="2">
    <source>
        <dbReference type="Proteomes" id="UP000815677"/>
    </source>
</evidence>